<protein>
    <submittedName>
        <fullName evidence="2">Uncharacterized protein</fullName>
    </submittedName>
</protein>
<proteinExistence type="predicted"/>
<evidence type="ECO:0000313" key="2">
    <source>
        <dbReference type="EMBL" id="OSS53471.1"/>
    </source>
</evidence>
<feature type="region of interest" description="Disordered" evidence="1">
    <location>
        <begin position="324"/>
        <end position="357"/>
    </location>
</feature>
<organism evidence="2 3">
    <name type="scientific">Epicoccum nigrum</name>
    <name type="common">Soil fungus</name>
    <name type="synonym">Epicoccum purpurascens</name>
    <dbReference type="NCBI Taxonomy" id="105696"/>
    <lineage>
        <taxon>Eukaryota</taxon>
        <taxon>Fungi</taxon>
        <taxon>Dikarya</taxon>
        <taxon>Ascomycota</taxon>
        <taxon>Pezizomycotina</taxon>
        <taxon>Dothideomycetes</taxon>
        <taxon>Pleosporomycetidae</taxon>
        <taxon>Pleosporales</taxon>
        <taxon>Pleosporineae</taxon>
        <taxon>Didymellaceae</taxon>
        <taxon>Epicoccum</taxon>
    </lineage>
</organism>
<dbReference type="AlphaFoldDB" id="A0A1Y2MBW6"/>
<evidence type="ECO:0000313" key="3">
    <source>
        <dbReference type="Proteomes" id="UP000193240"/>
    </source>
</evidence>
<dbReference type="InParanoid" id="A0A1Y2MBW6"/>
<reference evidence="2 3" key="1">
    <citation type="journal article" date="2017" name="Genome Announc.">
        <title>Genome sequence of the saprophytic ascomycete Epicoccum nigrum ICMP 19927 strain isolated from New Zealand.</title>
        <authorList>
            <person name="Fokin M."/>
            <person name="Fleetwood D."/>
            <person name="Weir B.S."/>
            <person name="Villas-Boas S.G."/>
        </authorList>
    </citation>
    <scope>NUCLEOTIDE SEQUENCE [LARGE SCALE GENOMIC DNA]</scope>
    <source>
        <strain evidence="2 3">ICMP 19927</strain>
    </source>
</reference>
<feature type="compositionally biased region" description="Acidic residues" evidence="1">
    <location>
        <begin position="330"/>
        <end position="354"/>
    </location>
</feature>
<evidence type="ECO:0000256" key="1">
    <source>
        <dbReference type="SAM" id="MobiDB-lite"/>
    </source>
</evidence>
<sequence length="373" mass="42963">MTSTTQRIRSDVSANAIFTPRELKQYKRWQNLHTTLRPNEQGFLPSADEYEDFQQWHRKQDSGYFSDVFEDVAEHIKPPSTDEPPTAILCRHPLHPTTTGQLRKRCPVCVVDMYISYTRALEKALKDAGGRAPRAAMQATTEHQEGLYAAFVMGKLETLRCLTELEQMAEQEQEWQAEYPNWNNTEVRTSRQALDLYWSEAFAVPKAQSRQSKNSKAVRFAPDTEFDERRPQHYFHRKSNRYTPGKYAPTIHNDEDHQEELVSEDSEDYSRAPILLEQGSSEAGVNTINYYDPVQTVGVLTDALRWSEAGIRKAEVAIVGSYDPPRLELSDDDDNGEDDDDSDWEEMEDDETDGSDYIYFEAEEECSYVVFGH</sequence>
<keyword evidence="3" id="KW-1185">Reference proteome</keyword>
<accession>A0A1Y2MBW6</accession>
<gene>
    <name evidence="2" type="ORF">B5807_00572</name>
</gene>
<dbReference type="OMA" id="RCPVCTI"/>
<name>A0A1Y2MBW6_EPING</name>
<dbReference type="EMBL" id="KZ107838">
    <property type="protein sequence ID" value="OSS53471.1"/>
    <property type="molecule type" value="Genomic_DNA"/>
</dbReference>
<dbReference type="Proteomes" id="UP000193240">
    <property type="component" value="Unassembled WGS sequence"/>
</dbReference>